<proteinExistence type="predicted"/>
<dbReference type="AlphaFoldDB" id="A0A255XPL8"/>
<reference evidence="1 2" key="1">
    <citation type="submission" date="2017-07" db="EMBL/GenBank/DDBJ databases">
        <title>Elstera cyanobacteriorum sp. nov., a novel bacterium isolated from cyanobacterial aggregates in a eutrophic lake.</title>
        <authorList>
            <person name="Cai H."/>
        </authorList>
    </citation>
    <scope>NUCLEOTIDE SEQUENCE [LARGE SCALE GENOMIC DNA]</scope>
    <source>
        <strain evidence="1 2">TH019</strain>
    </source>
</reference>
<protein>
    <submittedName>
        <fullName evidence="1">Uncharacterized protein</fullName>
    </submittedName>
</protein>
<keyword evidence="2" id="KW-1185">Reference proteome</keyword>
<evidence type="ECO:0000313" key="2">
    <source>
        <dbReference type="Proteomes" id="UP000216361"/>
    </source>
</evidence>
<dbReference type="EMBL" id="NOXS01000032">
    <property type="protein sequence ID" value="OYQ18852.1"/>
    <property type="molecule type" value="Genomic_DNA"/>
</dbReference>
<name>A0A255XPL8_9PROT</name>
<evidence type="ECO:0000313" key="1">
    <source>
        <dbReference type="EMBL" id="OYQ18852.1"/>
    </source>
</evidence>
<sequence>MGAMALVSVAAGGASAQSSGTLMTDPREIAACLCLNQSVQRVEGTVTAARALYEALKKSVADQDAALNAKRPTVDTNDPSAVEAFRLQMEKRDDDQNRVEQDAYPALQSKIAAYNAKVADYGQRCGGRYMDEPVLKSVQKNLVCTLEP</sequence>
<dbReference type="Proteomes" id="UP000216361">
    <property type="component" value="Unassembled WGS sequence"/>
</dbReference>
<accession>A0A255XPL8</accession>
<comment type="caution">
    <text evidence="1">The sequence shown here is derived from an EMBL/GenBank/DDBJ whole genome shotgun (WGS) entry which is preliminary data.</text>
</comment>
<gene>
    <name evidence="1" type="ORF">CHR90_11415</name>
</gene>
<organism evidence="1 2">
    <name type="scientific">Elstera cyanobacteriorum</name>
    <dbReference type="NCBI Taxonomy" id="2022747"/>
    <lineage>
        <taxon>Bacteria</taxon>
        <taxon>Pseudomonadati</taxon>
        <taxon>Pseudomonadota</taxon>
        <taxon>Alphaproteobacteria</taxon>
        <taxon>Rhodospirillales</taxon>
        <taxon>Rhodospirillaceae</taxon>
        <taxon>Elstera</taxon>
    </lineage>
</organism>